<gene>
    <name evidence="2" type="ORF">GCM10023205_67570</name>
</gene>
<name>A0ABP9I4M6_9ACTN</name>
<dbReference type="Pfam" id="PF13452">
    <property type="entry name" value="FAS1_DH_region"/>
    <property type="match status" value="1"/>
</dbReference>
<dbReference type="SUPFAM" id="SSF54637">
    <property type="entry name" value="Thioesterase/thiol ester dehydrase-isomerase"/>
    <property type="match status" value="1"/>
</dbReference>
<dbReference type="RefSeq" id="WP_345679599.1">
    <property type="nucleotide sequence ID" value="NZ_BAABHS010000033.1"/>
</dbReference>
<evidence type="ECO:0000313" key="2">
    <source>
        <dbReference type="EMBL" id="GAA4987331.1"/>
    </source>
</evidence>
<dbReference type="InterPro" id="IPR039569">
    <property type="entry name" value="FAS1-like_DH_region"/>
</dbReference>
<protein>
    <submittedName>
        <fullName evidence="2">MaoC family dehydratase N-terminal domain-containing protein</fullName>
    </submittedName>
</protein>
<dbReference type="EMBL" id="BAABHS010000033">
    <property type="protein sequence ID" value="GAA4987331.1"/>
    <property type="molecule type" value="Genomic_DNA"/>
</dbReference>
<accession>A0ABP9I4M6</accession>
<dbReference type="Proteomes" id="UP001500466">
    <property type="component" value="Unassembled WGS sequence"/>
</dbReference>
<dbReference type="InterPro" id="IPR029069">
    <property type="entry name" value="HotDog_dom_sf"/>
</dbReference>
<keyword evidence="3" id="KW-1185">Reference proteome</keyword>
<evidence type="ECO:0000313" key="3">
    <source>
        <dbReference type="Proteomes" id="UP001500466"/>
    </source>
</evidence>
<sequence length="167" mass="17940">MALLTDELRARIGETRAYTAPEPLSAASMRYYALAVGDANPLYIDRGAARAAGWRDVIAPPTLLCDSNQYLADAERDEDGFAGHSWDIAPPDCRLVRGGNTYVFHKPAHPDDVVTVVWRLVDLAERVNGAGHAMLIVTSEATVADADGDPILTNTETVIHIALGKAS</sequence>
<reference evidence="3" key="1">
    <citation type="journal article" date="2019" name="Int. J. Syst. Evol. Microbiol.">
        <title>The Global Catalogue of Microorganisms (GCM) 10K type strain sequencing project: providing services to taxonomists for standard genome sequencing and annotation.</title>
        <authorList>
            <consortium name="The Broad Institute Genomics Platform"/>
            <consortium name="The Broad Institute Genome Sequencing Center for Infectious Disease"/>
            <person name="Wu L."/>
            <person name="Ma J."/>
        </authorList>
    </citation>
    <scope>NUCLEOTIDE SEQUENCE [LARGE SCALE GENOMIC DNA]</scope>
    <source>
        <strain evidence="3">JCM 17986</strain>
    </source>
</reference>
<dbReference type="Gene3D" id="3.10.129.10">
    <property type="entry name" value="Hotdog Thioesterase"/>
    <property type="match status" value="1"/>
</dbReference>
<dbReference type="CDD" id="cd03441">
    <property type="entry name" value="R_hydratase_like"/>
    <property type="match status" value="1"/>
</dbReference>
<organism evidence="2 3">
    <name type="scientific">Yinghuangia aomiensis</name>
    <dbReference type="NCBI Taxonomy" id="676205"/>
    <lineage>
        <taxon>Bacteria</taxon>
        <taxon>Bacillati</taxon>
        <taxon>Actinomycetota</taxon>
        <taxon>Actinomycetes</taxon>
        <taxon>Kitasatosporales</taxon>
        <taxon>Streptomycetaceae</taxon>
        <taxon>Yinghuangia</taxon>
    </lineage>
</organism>
<comment type="caution">
    <text evidence="2">The sequence shown here is derived from an EMBL/GenBank/DDBJ whole genome shotgun (WGS) entry which is preliminary data.</text>
</comment>
<feature type="domain" description="FAS1-like dehydratase" evidence="1">
    <location>
        <begin position="20"/>
        <end position="153"/>
    </location>
</feature>
<proteinExistence type="predicted"/>
<evidence type="ECO:0000259" key="1">
    <source>
        <dbReference type="Pfam" id="PF13452"/>
    </source>
</evidence>